<sequence>MMYSHDWCVHLMQYVLRIRNDYQRKQLK</sequence>
<organism evidence="1">
    <name type="scientific">Anguilla anguilla</name>
    <name type="common">European freshwater eel</name>
    <name type="synonym">Muraena anguilla</name>
    <dbReference type="NCBI Taxonomy" id="7936"/>
    <lineage>
        <taxon>Eukaryota</taxon>
        <taxon>Metazoa</taxon>
        <taxon>Chordata</taxon>
        <taxon>Craniata</taxon>
        <taxon>Vertebrata</taxon>
        <taxon>Euteleostomi</taxon>
        <taxon>Actinopterygii</taxon>
        <taxon>Neopterygii</taxon>
        <taxon>Teleostei</taxon>
        <taxon>Anguilliformes</taxon>
        <taxon>Anguillidae</taxon>
        <taxon>Anguilla</taxon>
    </lineage>
</organism>
<accession>A0A0E9UTC0</accession>
<proteinExistence type="predicted"/>
<dbReference type="AlphaFoldDB" id="A0A0E9UTC0"/>
<dbReference type="EMBL" id="GBXM01039463">
    <property type="protein sequence ID" value="JAH69114.1"/>
    <property type="molecule type" value="Transcribed_RNA"/>
</dbReference>
<name>A0A0E9UTC0_ANGAN</name>
<reference evidence="1" key="1">
    <citation type="submission" date="2014-11" db="EMBL/GenBank/DDBJ databases">
        <authorList>
            <person name="Amaro Gonzalez C."/>
        </authorList>
    </citation>
    <scope>NUCLEOTIDE SEQUENCE</scope>
</reference>
<evidence type="ECO:0000313" key="1">
    <source>
        <dbReference type="EMBL" id="JAH69114.1"/>
    </source>
</evidence>
<protein>
    <submittedName>
        <fullName evidence="1">Uncharacterized protein</fullName>
    </submittedName>
</protein>
<reference evidence="1" key="2">
    <citation type="journal article" date="2015" name="Fish Shellfish Immunol.">
        <title>Early steps in the European eel (Anguilla anguilla)-Vibrio vulnificus interaction in the gills: Role of the RtxA13 toxin.</title>
        <authorList>
            <person name="Callol A."/>
            <person name="Pajuelo D."/>
            <person name="Ebbesson L."/>
            <person name="Teles M."/>
            <person name="MacKenzie S."/>
            <person name="Amaro C."/>
        </authorList>
    </citation>
    <scope>NUCLEOTIDE SEQUENCE</scope>
</reference>